<protein>
    <submittedName>
        <fullName evidence="2">Uncharacterized protein</fullName>
    </submittedName>
</protein>
<keyword evidence="1" id="KW-0472">Membrane</keyword>
<proteinExistence type="predicted"/>
<dbReference type="EMBL" id="KV784386">
    <property type="protein sequence ID" value="OEU07419.1"/>
    <property type="molecule type" value="Genomic_DNA"/>
</dbReference>
<evidence type="ECO:0000313" key="2">
    <source>
        <dbReference type="EMBL" id="OEU07419.1"/>
    </source>
</evidence>
<dbReference type="AlphaFoldDB" id="A0A1E7EN83"/>
<dbReference type="InParanoid" id="A0A1E7EN83"/>
<accession>A0A1E7EN83</accession>
<dbReference type="KEGG" id="fcy:FRACYDRAFT_251224"/>
<gene>
    <name evidence="2" type="ORF">FRACYDRAFT_251224</name>
</gene>
<dbReference type="OrthoDB" id="411890at2759"/>
<feature type="transmembrane region" description="Helical" evidence="1">
    <location>
        <begin position="127"/>
        <end position="150"/>
    </location>
</feature>
<sequence>MLNIHGKWEDDRNNWIWIQNSTATTTTAGGITTTWASTLPLPDPEQQQQEIPMNMTRMEEIKYYVDFVHDVAFPNTLVIWIATCGCTGNSQADRIQFGIDETWDRVKEKELGIVLDKRYLCNRKPRAIHATHGCGGAVLGVLARMVFWLLHFINDEINFNRVDSI</sequence>
<evidence type="ECO:0000313" key="3">
    <source>
        <dbReference type="Proteomes" id="UP000095751"/>
    </source>
</evidence>
<name>A0A1E7EN83_9STRA</name>
<keyword evidence="1" id="KW-0812">Transmembrane</keyword>
<dbReference type="Proteomes" id="UP000095751">
    <property type="component" value="Unassembled WGS sequence"/>
</dbReference>
<evidence type="ECO:0000256" key="1">
    <source>
        <dbReference type="SAM" id="Phobius"/>
    </source>
</evidence>
<organism evidence="2 3">
    <name type="scientific">Fragilariopsis cylindrus CCMP1102</name>
    <dbReference type="NCBI Taxonomy" id="635003"/>
    <lineage>
        <taxon>Eukaryota</taxon>
        <taxon>Sar</taxon>
        <taxon>Stramenopiles</taxon>
        <taxon>Ochrophyta</taxon>
        <taxon>Bacillariophyta</taxon>
        <taxon>Bacillariophyceae</taxon>
        <taxon>Bacillariophycidae</taxon>
        <taxon>Bacillariales</taxon>
        <taxon>Bacillariaceae</taxon>
        <taxon>Fragilariopsis</taxon>
    </lineage>
</organism>
<reference evidence="2 3" key="1">
    <citation type="submission" date="2016-09" db="EMBL/GenBank/DDBJ databases">
        <title>Extensive genetic diversity and differential bi-allelic expression allows diatom success in the polar Southern Ocean.</title>
        <authorList>
            <consortium name="DOE Joint Genome Institute"/>
            <person name="Mock T."/>
            <person name="Otillar R.P."/>
            <person name="Strauss J."/>
            <person name="Dupont C."/>
            <person name="Frickenhaus S."/>
            <person name="Maumus F."/>
            <person name="Mcmullan M."/>
            <person name="Sanges R."/>
            <person name="Schmutz J."/>
            <person name="Toseland A."/>
            <person name="Valas R."/>
            <person name="Veluchamy A."/>
            <person name="Ward B.J."/>
            <person name="Allen A."/>
            <person name="Barry K."/>
            <person name="Falciatore A."/>
            <person name="Ferrante M."/>
            <person name="Fortunato A.E."/>
            <person name="Gloeckner G."/>
            <person name="Gruber A."/>
            <person name="Hipkin R."/>
            <person name="Janech M."/>
            <person name="Kroth P."/>
            <person name="Leese F."/>
            <person name="Lindquist E."/>
            <person name="Lyon B.R."/>
            <person name="Martin J."/>
            <person name="Mayer C."/>
            <person name="Parker M."/>
            <person name="Quesneville H."/>
            <person name="Raymond J."/>
            <person name="Uhlig C."/>
            <person name="Valentin K.U."/>
            <person name="Worden A.Z."/>
            <person name="Armbrust E.V."/>
            <person name="Bowler C."/>
            <person name="Green B."/>
            <person name="Moulton V."/>
            <person name="Van Oosterhout C."/>
            <person name="Grigoriev I."/>
        </authorList>
    </citation>
    <scope>NUCLEOTIDE SEQUENCE [LARGE SCALE GENOMIC DNA]</scope>
    <source>
        <strain evidence="2 3">CCMP1102</strain>
    </source>
</reference>
<keyword evidence="1" id="KW-1133">Transmembrane helix</keyword>
<keyword evidence="3" id="KW-1185">Reference proteome</keyword>